<keyword evidence="1" id="KW-1133">Transmembrane helix</keyword>
<sequence length="302" mass="31196">MIVAFTCAVLAAASNAWGTVLQRRAATATPESRSPLALVGNLLRNPVWLGGILGVIGSALFQALALNFGTLAAVQPVFILELPLALVFGSLVFRVRVSRKAWGCVAAIFAGLAISLFSAAPSGGRAQVPGVWWVPTIAVTGAAAAALVLVGLRRPHGLARAACLAAAAAVGNALTAALVKSATHILSRQGAAAFFLAWQTYGFALVGSFSIILLGYAMQGGPLIASQPALTLGDAVVSFCLGVTLYAETPRHGLWLMPALFGVALLSYGVVALSRTSCLAKCVDRDTEEDTHRSERRTATAM</sequence>
<gene>
    <name evidence="2" type="ORF">ABT211_23815</name>
</gene>
<protein>
    <submittedName>
        <fullName evidence="2">DMT family transporter</fullName>
    </submittedName>
</protein>
<dbReference type="RefSeq" id="WP_351958749.1">
    <property type="nucleotide sequence ID" value="NZ_JBEOZM010000010.1"/>
</dbReference>
<keyword evidence="1" id="KW-0472">Membrane</keyword>
<dbReference type="EMBL" id="JBEOZM010000010">
    <property type="protein sequence ID" value="MER6270297.1"/>
    <property type="molecule type" value="Genomic_DNA"/>
</dbReference>
<accession>A0ABV1TL69</accession>
<proteinExistence type="predicted"/>
<feature type="transmembrane region" description="Helical" evidence="1">
    <location>
        <begin position="229"/>
        <end position="247"/>
    </location>
</feature>
<keyword evidence="1" id="KW-0812">Transmembrane</keyword>
<keyword evidence="3" id="KW-1185">Reference proteome</keyword>
<feature type="transmembrane region" description="Helical" evidence="1">
    <location>
        <begin position="47"/>
        <end position="80"/>
    </location>
</feature>
<dbReference type="PANTHER" id="PTHR40761">
    <property type="entry name" value="CONSERVED INTEGRAL MEMBRANE ALANINE VALINE AND LEUCINE RICH PROTEIN-RELATED"/>
    <property type="match status" value="1"/>
</dbReference>
<evidence type="ECO:0000313" key="3">
    <source>
        <dbReference type="Proteomes" id="UP001490365"/>
    </source>
</evidence>
<dbReference type="InterPro" id="IPR037185">
    <property type="entry name" value="EmrE-like"/>
</dbReference>
<comment type="caution">
    <text evidence="2">The sequence shown here is derived from an EMBL/GenBank/DDBJ whole genome shotgun (WGS) entry which is preliminary data.</text>
</comment>
<evidence type="ECO:0000256" key="1">
    <source>
        <dbReference type="SAM" id="Phobius"/>
    </source>
</evidence>
<dbReference type="NCBIfam" id="NF038012">
    <property type="entry name" value="DMT_1"/>
    <property type="match status" value="1"/>
</dbReference>
<feature type="transmembrane region" description="Helical" evidence="1">
    <location>
        <begin position="159"/>
        <end position="179"/>
    </location>
</feature>
<dbReference type="PANTHER" id="PTHR40761:SF1">
    <property type="entry name" value="CONSERVED INTEGRAL MEMBRANE ALANINE VALINE AND LEUCINE RICH PROTEIN-RELATED"/>
    <property type="match status" value="1"/>
</dbReference>
<feature type="transmembrane region" description="Helical" evidence="1">
    <location>
        <begin position="132"/>
        <end position="152"/>
    </location>
</feature>
<reference evidence="2 3" key="1">
    <citation type="submission" date="2024-06" db="EMBL/GenBank/DDBJ databases">
        <title>The Natural Products Discovery Center: Release of the First 8490 Sequenced Strains for Exploring Actinobacteria Biosynthetic Diversity.</title>
        <authorList>
            <person name="Kalkreuter E."/>
            <person name="Kautsar S.A."/>
            <person name="Yang D."/>
            <person name="Bader C.D."/>
            <person name="Teijaro C.N."/>
            <person name="Fluegel L."/>
            <person name="Davis C.M."/>
            <person name="Simpson J.R."/>
            <person name="Lauterbach L."/>
            <person name="Steele A.D."/>
            <person name="Gui C."/>
            <person name="Meng S."/>
            <person name="Li G."/>
            <person name="Viehrig K."/>
            <person name="Ye F."/>
            <person name="Su P."/>
            <person name="Kiefer A.F."/>
            <person name="Nichols A."/>
            <person name="Cepeda A.J."/>
            <person name="Yan W."/>
            <person name="Fan B."/>
            <person name="Jiang Y."/>
            <person name="Adhikari A."/>
            <person name="Zheng C.-J."/>
            <person name="Schuster L."/>
            <person name="Cowan T.M."/>
            <person name="Smanski M.J."/>
            <person name="Chevrette M.G."/>
            <person name="De Carvalho L.P.S."/>
            <person name="Shen B."/>
        </authorList>
    </citation>
    <scope>NUCLEOTIDE SEQUENCE [LARGE SCALE GENOMIC DNA]</scope>
    <source>
        <strain evidence="2 3">NPDC001694</strain>
    </source>
</reference>
<feature type="transmembrane region" description="Helical" evidence="1">
    <location>
        <begin position="101"/>
        <end position="120"/>
    </location>
</feature>
<organism evidence="2 3">
    <name type="scientific">Streptomyces sp. 900105755</name>
    <dbReference type="NCBI Taxonomy" id="3154389"/>
    <lineage>
        <taxon>Bacteria</taxon>
        <taxon>Bacillati</taxon>
        <taxon>Actinomycetota</taxon>
        <taxon>Actinomycetes</taxon>
        <taxon>Kitasatosporales</taxon>
        <taxon>Streptomycetaceae</taxon>
        <taxon>Streptomyces</taxon>
    </lineage>
</organism>
<dbReference type="SUPFAM" id="SSF103481">
    <property type="entry name" value="Multidrug resistance efflux transporter EmrE"/>
    <property type="match status" value="1"/>
</dbReference>
<evidence type="ECO:0000313" key="2">
    <source>
        <dbReference type="EMBL" id="MER6270297.1"/>
    </source>
</evidence>
<name>A0ABV1TL69_9ACTN</name>
<feature type="transmembrane region" description="Helical" evidence="1">
    <location>
        <begin position="191"/>
        <end position="217"/>
    </location>
</feature>
<feature type="transmembrane region" description="Helical" evidence="1">
    <location>
        <begin position="253"/>
        <end position="271"/>
    </location>
</feature>
<dbReference type="Proteomes" id="UP001490365">
    <property type="component" value="Unassembled WGS sequence"/>
</dbReference>